<comment type="caution">
    <text evidence="3">The sequence shown here is derived from an EMBL/GenBank/DDBJ whole genome shotgun (WGS) entry which is preliminary data.</text>
</comment>
<keyword evidence="4" id="KW-1185">Reference proteome</keyword>
<name>A0A9Q1QU98_9CARY</name>
<evidence type="ECO:0000313" key="3">
    <source>
        <dbReference type="EMBL" id="KAJ8452505.1"/>
    </source>
</evidence>
<gene>
    <name evidence="3" type="ORF">Cgig2_000094</name>
</gene>
<organism evidence="3 4">
    <name type="scientific">Carnegiea gigantea</name>
    <dbReference type="NCBI Taxonomy" id="171969"/>
    <lineage>
        <taxon>Eukaryota</taxon>
        <taxon>Viridiplantae</taxon>
        <taxon>Streptophyta</taxon>
        <taxon>Embryophyta</taxon>
        <taxon>Tracheophyta</taxon>
        <taxon>Spermatophyta</taxon>
        <taxon>Magnoliopsida</taxon>
        <taxon>eudicotyledons</taxon>
        <taxon>Gunneridae</taxon>
        <taxon>Pentapetalae</taxon>
        <taxon>Caryophyllales</taxon>
        <taxon>Cactineae</taxon>
        <taxon>Cactaceae</taxon>
        <taxon>Cactoideae</taxon>
        <taxon>Echinocereeae</taxon>
        <taxon>Carnegiea</taxon>
    </lineage>
</organism>
<dbReference type="InterPro" id="IPR044807">
    <property type="entry name" value="DRIP1-like"/>
</dbReference>
<evidence type="ECO:0000313" key="4">
    <source>
        <dbReference type="Proteomes" id="UP001153076"/>
    </source>
</evidence>
<dbReference type="PANTHER" id="PTHR46293:SF1">
    <property type="entry name" value="OS03G0632800 PROTEIN"/>
    <property type="match status" value="1"/>
</dbReference>
<keyword evidence="1" id="KW-0175">Coiled coil</keyword>
<dbReference type="EMBL" id="JAKOGI010000004">
    <property type="protein sequence ID" value="KAJ8452505.1"/>
    <property type="molecule type" value="Genomic_DNA"/>
</dbReference>
<dbReference type="AlphaFoldDB" id="A0A9Q1QU98"/>
<evidence type="ECO:0000256" key="2">
    <source>
        <dbReference type="SAM" id="Phobius"/>
    </source>
</evidence>
<protein>
    <submittedName>
        <fullName evidence="3">Uncharacterized protein</fullName>
    </submittedName>
</protein>
<keyword evidence="2" id="KW-1133">Transmembrane helix</keyword>
<accession>A0A9Q1QU98</accession>
<proteinExistence type="predicted"/>
<dbReference type="GO" id="GO:0004842">
    <property type="term" value="F:ubiquitin-protein transferase activity"/>
    <property type="evidence" value="ECO:0007669"/>
    <property type="project" value="InterPro"/>
</dbReference>
<reference evidence="3" key="1">
    <citation type="submission" date="2022-04" db="EMBL/GenBank/DDBJ databases">
        <title>Carnegiea gigantea Genome sequencing and assembly v2.</title>
        <authorList>
            <person name="Copetti D."/>
            <person name="Sanderson M.J."/>
            <person name="Burquez A."/>
            <person name="Wojciechowski M.F."/>
        </authorList>
    </citation>
    <scope>NUCLEOTIDE SEQUENCE</scope>
    <source>
        <strain evidence="3">SGP5-SGP5p</strain>
        <tissue evidence="3">Aerial part</tissue>
    </source>
</reference>
<keyword evidence="2" id="KW-0472">Membrane</keyword>
<dbReference type="Gene3D" id="3.30.40.10">
    <property type="entry name" value="Zinc/RING finger domain, C3HC4 (zinc finger)"/>
    <property type="match status" value="1"/>
</dbReference>
<dbReference type="PANTHER" id="PTHR46293">
    <property type="entry name" value="E3 UBIQUITIN PROTEIN LIGASE DRIP1"/>
    <property type="match status" value="1"/>
</dbReference>
<feature type="coiled-coil region" evidence="1">
    <location>
        <begin position="308"/>
        <end position="342"/>
    </location>
</feature>
<feature type="transmembrane region" description="Helical" evidence="2">
    <location>
        <begin position="43"/>
        <end position="64"/>
    </location>
</feature>
<dbReference type="InterPro" id="IPR013083">
    <property type="entry name" value="Znf_RING/FYVE/PHD"/>
</dbReference>
<keyword evidence="2" id="KW-0812">Transmembrane</keyword>
<sequence length="468" mass="53314">MASSVVTLKRDKITPYMTCILCNKLLKEAITISLCLHSCKYQMIFSIFVAYFCLLSLLMGPAVYPTVSLLKCIYEKLSDRGFKSCPLCDVDLGCIPVNKLRPDHNLQNIRANIFPLKRRKTEVLEVPSSSKTKERSLSSLVSTPIISMQVAHTLPPVTDEVANKGEILPIEWKKSSILKKRRLEEILQGPNKGADYHPSWNLRTEGGRLLLNMACRLLQSTVPHEISNELMTNPLPDICKWMKYHFANFLTSNRPSISHQFGETGLPELKLVDKEAAYMKQCGELEQNLSILKCGHNAKLNQQAYFYESKLKEQAQQHEAKVKSLENEVVEKRKEIFDQNKQLEQLHDLVKRKDKSIEMLFQLTEDVGTRLKETLTSLDEARGHISELEEQVKMIPKLQEESHRGGMEEGVKRVVRAVQAASPYVNWDQIHISENTPDEERKALQRAFVEGIITAPSMATQDEDIIVL</sequence>
<dbReference type="OrthoDB" id="1305878at2759"/>
<evidence type="ECO:0000256" key="1">
    <source>
        <dbReference type="SAM" id="Coils"/>
    </source>
</evidence>
<dbReference type="Proteomes" id="UP001153076">
    <property type="component" value="Unassembled WGS sequence"/>
</dbReference>